<dbReference type="Pfam" id="PF12796">
    <property type="entry name" value="Ank_2"/>
    <property type="match status" value="2"/>
</dbReference>
<evidence type="ECO:0000256" key="2">
    <source>
        <dbReference type="ARBA" id="ARBA00023043"/>
    </source>
</evidence>
<reference evidence="4 5" key="1">
    <citation type="journal article" date="2010" name="PLoS ONE">
        <title>The complete genome sequence of the pathogenic intestinal spirochete Brachyspira pilosicoli and comparison with other Brachyspira genomes.</title>
        <authorList>
            <person name="Wanchanthuek P."/>
            <person name="Bellgard M.I."/>
            <person name="La T."/>
            <person name="Ryan K."/>
            <person name="Moolhuijzen P."/>
            <person name="Chapman B."/>
            <person name="Black M."/>
            <person name="Schibeci D."/>
            <person name="Hunter A."/>
            <person name="Barrero R."/>
            <person name="Phillips N.D."/>
            <person name="Hampson D.J."/>
        </authorList>
    </citation>
    <scope>NUCLEOTIDE SEQUENCE [LARGE SCALE GENOMIC DNA]</scope>
    <source>
        <strain evidence="5">ATCC BAA-1826 / 95/1000</strain>
    </source>
</reference>
<dbReference type="PROSITE" id="PS50088">
    <property type="entry name" value="ANK_REPEAT"/>
    <property type="match status" value="4"/>
</dbReference>
<feature type="repeat" description="ANK" evidence="3">
    <location>
        <begin position="111"/>
        <end position="143"/>
    </location>
</feature>
<dbReference type="PROSITE" id="PS50297">
    <property type="entry name" value="ANK_REP_REGION"/>
    <property type="match status" value="3"/>
</dbReference>
<feature type="repeat" description="ANK" evidence="3">
    <location>
        <begin position="192"/>
        <end position="224"/>
    </location>
</feature>
<evidence type="ECO:0000256" key="3">
    <source>
        <dbReference type="PROSITE-ProRule" id="PRU00023"/>
    </source>
</evidence>
<dbReference type="AlphaFoldDB" id="D8IA17"/>
<proteinExistence type="predicted"/>
<dbReference type="PANTHER" id="PTHR24189">
    <property type="entry name" value="MYOTROPHIN"/>
    <property type="match status" value="1"/>
</dbReference>
<gene>
    <name evidence="4" type="primary">arp</name>
    <name evidence="4" type="ordered locus">BP951000_0125</name>
</gene>
<dbReference type="eggNOG" id="COG0666">
    <property type="taxonomic scope" value="Bacteria"/>
</dbReference>
<dbReference type="Gene3D" id="1.25.40.20">
    <property type="entry name" value="Ankyrin repeat-containing domain"/>
    <property type="match status" value="2"/>
</dbReference>
<dbReference type="EMBL" id="CP002025">
    <property type="protein sequence ID" value="ADK30134.1"/>
    <property type="molecule type" value="Genomic_DNA"/>
</dbReference>
<dbReference type="InterPro" id="IPR002110">
    <property type="entry name" value="Ankyrin_rpt"/>
</dbReference>
<organism evidence="4 5">
    <name type="scientific">Brachyspira pilosicoli (strain ATCC BAA-1826 / 95/1000)</name>
    <dbReference type="NCBI Taxonomy" id="759914"/>
    <lineage>
        <taxon>Bacteria</taxon>
        <taxon>Pseudomonadati</taxon>
        <taxon>Spirochaetota</taxon>
        <taxon>Spirochaetia</taxon>
        <taxon>Brachyspirales</taxon>
        <taxon>Brachyspiraceae</taxon>
        <taxon>Brachyspira</taxon>
    </lineage>
</organism>
<feature type="repeat" description="ANK" evidence="3">
    <location>
        <begin position="225"/>
        <end position="251"/>
    </location>
</feature>
<dbReference type="InParanoid" id="D8IA17"/>
<evidence type="ECO:0000313" key="5">
    <source>
        <dbReference type="Proteomes" id="UP000000332"/>
    </source>
</evidence>
<dbReference type="HOGENOM" id="CLU_000134_18_0_12"/>
<dbReference type="PANTHER" id="PTHR24189:SF50">
    <property type="entry name" value="ANKYRIN REPEAT AND SOCS BOX PROTEIN 2"/>
    <property type="match status" value="1"/>
</dbReference>
<keyword evidence="1" id="KW-0677">Repeat</keyword>
<protein>
    <submittedName>
        <fullName evidence="4">Ankyrin repeat protein, putative</fullName>
    </submittedName>
</protein>
<evidence type="ECO:0000256" key="1">
    <source>
        <dbReference type="ARBA" id="ARBA00022737"/>
    </source>
</evidence>
<evidence type="ECO:0000313" key="4">
    <source>
        <dbReference type="EMBL" id="ADK30134.1"/>
    </source>
</evidence>
<dbReference type="KEGG" id="bpo:BP951000_0125"/>
<sequence>MIKNIINILLVKYFYKEVYMKKIILMALLYTLFSFNALYPRKAENEAEFLSHIASGNIEEVSNFINDKKININAKIEDSATPLIFSIIFKQDEISKILIEKGADINIKDKSGFTTLIYSITYNRTEISKILIEKKANVNIKVSLNGNGVYMKNFTPLILNENKEVAELLINAGADINTKFTAKYEGQNIKLEDATPLMWFIFTDNTEIAQLLIEYGADINAKDKSGKTALSYAKEKNNTKIEELLISKGAK</sequence>
<feature type="repeat" description="ANK" evidence="3">
    <location>
        <begin position="78"/>
        <end position="110"/>
    </location>
</feature>
<keyword evidence="5" id="KW-1185">Reference proteome</keyword>
<dbReference type="InterPro" id="IPR036770">
    <property type="entry name" value="Ankyrin_rpt-contain_sf"/>
</dbReference>
<keyword evidence="2 3" id="KW-0040">ANK repeat</keyword>
<accession>D8IA17</accession>
<name>D8IA17_BRAP9</name>
<dbReference type="Proteomes" id="UP000000332">
    <property type="component" value="Chromosome"/>
</dbReference>
<dbReference type="SUPFAM" id="SSF48403">
    <property type="entry name" value="Ankyrin repeat"/>
    <property type="match status" value="1"/>
</dbReference>
<dbReference type="STRING" id="759914.BP951000_0125"/>
<dbReference type="SMART" id="SM00248">
    <property type="entry name" value="ANK"/>
    <property type="match status" value="4"/>
</dbReference>
<dbReference type="InterPro" id="IPR050745">
    <property type="entry name" value="Multifunctional_regulatory"/>
</dbReference>